<dbReference type="PANTHER" id="PTHR32295">
    <property type="entry name" value="IQ-DOMAIN 5-RELATED"/>
    <property type="match status" value="1"/>
</dbReference>
<dbReference type="Pfam" id="PF13178">
    <property type="entry name" value="DUF4005"/>
    <property type="match status" value="1"/>
</dbReference>
<evidence type="ECO:0000256" key="1">
    <source>
        <dbReference type="ARBA" id="ARBA00022860"/>
    </source>
</evidence>
<evidence type="ECO:0000313" key="5">
    <source>
        <dbReference type="Proteomes" id="UP000827889"/>
    </source>
</evidence>
<dbReference type="KEGG" id="rarg:115737838"/>
<dbReference type="Gene3D" id="1.20.5.190">
    <property type="match status" value="1"/>
</dbReference>
<dbReference type="InterPro" id="IPR025064">
    <property type="entry name" value="DUF4005"/>
</dbReference>
<evidence type="ECO:0000313" key="6">
    <source>
        <dbReference type="RefSeq" id="XP_030526056.2"/>
    </source>
</evidence>
<sequence length="449" mass="50236">MGKKMCWFGWIKRIFVPDSRGKAEKKSRKWGWLFGGLKLKQCPQLAAPHAKLSRAMEEQRKHALTVAMATAAAAEAAVAAAHAAAEVVRLTGASQTQHRSYRGDPHSAAIRIQSAFRAYLARKAFRALKGLVRLQAIARGRAVRRQRVATLKCLPPFSASMQPSVLQRSASRNGGCEVCEKKDLSKSRREQAETEAKLDCPSQRIWNCSAYSKADLEANLLRKQDAISKRERMKKFSYSHRVFPVSPNPNNPNIIDWMHLIVSFVGASAFSQEGRGPQVPEEFQWTKDYGRWSCRLEPWPDSDAYADERPQTSMPIAHSDANSGKRHEIRREKLGSTRDKDLSEVLNIPSLPRRSFGHAKQLSITDDGTVPSSPVFPTYMAITESAKAKARSMSTPKQRVGYFDAAHDQGFFCKNGLSLSYSFNNGDYGSANRNIATSRRVSEGTNRRY</sequence>
<dbReference type="GeneID" id="115737838"/>
<evidence type="ECO:0000256" key="2">
    <source>
        <dbReference type="ARBA" id="ARBA00024341"/>
    </source>
</evidence>
<dbReference type="CDD" id="cd23767">
    <property type="entry name" value="IQCD"/>
    <property type="match status" value="1"/>
</dbReference>
<dbReference type="PROSITE" id="PS50096">
    <property type="entry name" value="IQ"/>
    <property type="match status" value="2"/>
</dbReference>
<protein>
    <submittedName>
        <fullName evidence="6">Protein IQ-DOMAIN 12 isoform X1</fullName>
    </submittedName>
</protein>
<evidence type="ECO:0000259" key="4">
    <source>
        <dbReference type="Pfam" id="PF13178"/>
    </source>
</evidence>
<name>A0A8B8NU49_9MYRT</name>
<organism evidence="5 6">
    <name type="scientific">Rhodamnia argentea</name>
    <dbReference type="NCBI Taxonomy" id="178133"/>
    <lineage>
        <taxon>Eukaryota</taxon>
        <taxon>Viridiplantae</taxon>
        <taxon>Streptophyta</taxon>
        <taxon>Embryophyta</taxon>
        <taxon>Tracheophyta</taxon>
        <taxon>Spermatophyta</taxon>
        <taxon>Magnoliopsida</taxon>
        <taxon>eudicotyledons</taxon>
        <taxon>Gunneridae</taxon>
        <taxon>Pentapetalae</taxon>
        <taxon>rosids</taxon>
        <taxon>malvids</taxon>
        <taxon>Myrtales</taxon>
        <taxon>Myrtaceae</taxon>
        <taxon>Myrtoideae</taxon>
        <taxon>Myrteae</taxon>
        <taxon>Australasian group</taxon>
        <taxon>Rhodamnia</taxon>
    </lineage>
</organism>
<gene>
    <name evidence="6" type="primary">LOC115737838</name>
</gene>
<reference evidence="6" key="1">
    <citation type="submission" date="2025-08" db="UniProtKB">
        <authorList>
            <consortium name="RefSeq"/>
        </authorList>
    </citation>
    <scope>IDENTIFICATION</scope>
    <source>
        <tissue evidence="6">Leaf</tissue>
    </source>
</reference>
<proteinExistence type="inferred from homology"/>
<dbReference type="Pfam" id="PF00612">
    <property type="entry name" value="IQ"/>
    <property type="match status" value="1"/>
</dbReference>
<accession>A0A8B8NU49</accession>
<keyword evidence="1" id="KW-0112">Calmodulin-binding</keyword>
<dbReference type="RefSeq" id="XP_030526056.2">
    <property type="nucleotide sequence ID" value="XM_030670196.2"/>
</dbReference>
<dbReference type="AlphaFoldDB" id="A0A8B8NU49"/>
<dbReference type="GO" id="GO:0005516">
    <property type="term" value="F:calmodulin binding"/>
    <property type="evidence" value="ECO:0007669"/>
    <property type="project" value="UniProtKB-KW"/>
</dbReference>
<feature type="domain" description="DUF4005" evidence="4">
    <location>
        <begin position="349"/>
        <end position="434"/>
    </location>
</feature>
<comment type="subunit">
    <text evidence="3">Binds to multiple calmodulin (CaM) in the presence of Ca(2+) and CaM-like proteins.</text>
</comment>
<keyword evidence="5" id="KW-1185">Reference proteome</keyword>
<evidence type="ECO:0000256" key="3">
    <source>
        <dbReference type="ARBA" id="ARBA00024378"/>
    </source>
</evidence>
<comment type="similarity">
    <text evidence="2">Belongs to the IQD family.</text>
</comment>
<dbReference type="PANTHER" id="PTHR32295:SF212">
    <property type="entry name" value="CALMODULIN BINDING PROTEIN-RELATED"/>
    <property type="match status" value="1"/>
</dbReference>
<dbReference type="SMART" id="SM00015">
    <property type="entry name" value="IQ"/>
    <property type="match status" value="1"/>
</dbReference>
<dbReference type="Proteomes" id="UP000827889">
    <property type="component" value="Chromosome 7"/>
</dbReference>
<dbReference type="InterPro" id="IPR000048">
    <property type="entry name" value="IQ_motif_EF-hand-BS"/>
</dbReference>